<accession>A0A0C3FV89</accession>
<organism evidence="1 2">
    <name type="scientific">Piloderma croceum (strain F 1598)</name>
    <dbReference type="NCBI Taxonomy" id="765440"/>
    <lineage>
        <taxon>Eukaryota</taxon>
        <taxon>Fungi</taxon>
        <taxon>Dikarya</taxon>
        <taxon>Basidiomycota</taxon>
        <taxon>Agaricomycotina</taxon>
        <taxon>Agaricomycetes</taxon>
        <taxon>Agaricomycetidae</taxon>
        <taxon>Atheliales</taxon>
        <taxon>Atheliaceae</taxon>
        <taxon>Piloderma</taxon>
    </lineage>
</organism>
<dbReference type="HOGENOM" id="CLU_2543359_0_0_1"/>
<reference evidence="2" key="2">
    <citation type="submission" date="2015-01" db="EMBL/GenBank/DDBJ databases">
        <title>Evolutionary Origins and Diversification of the Mycorrhizal Mutualists.</title>
        <authorList>
            <consortium name="DOE Joint Genome Institute"/>
            <consortium name="Mycorrhizal Genomics Consortium"/>
            <person name="Kohler A."/>
            <person name="Kuo A."/>
            <person name="Nagy L.G."/>
            <person name="Floudas D."/>
            <person name="Copeland A."/>
            <person name="Barry K.W."/>
            <person name="Cichocki N."/>
            <person name="Veneault-Fourrey C."/>
            <person name="LaButti K."/>
            <person name="Lindquist E.A."/>
            <person name="Lipzen A."/>
            <person name="Lundell T."/>
            <person name="Morin E."/>
            <person name="Murat C."/>
            <person name="Riley R."/>
            <person name="Ohm R."/>
            <person name="Sun H."/>
            <person name="Tunlid A."/>
            <person name="Henrissat B."/>
            <person name="Grigoriev I.V."/>
            <person name="Hibbett D.S."/>
            <person name="Martin F."/>
        </authorList>
    </citation>
    <scope>NUCLEOTIDE SEQUENCE [LARGE SCALE GENOMIC DNA]</scope>
    <source>
        <strain evidence="2">F 1598</strain>
    </source>
</reference>
<evidence type="ECO:0000313" key="2">
    <source>
        <dbReference type="Proteomes" id="UP000054166"/>
    </source>
</evidence>
<evidence type="ECO:0000313" key="1">
    <source>
        <dbReference type="EMBL" id="KIM88345.1"/>
    </source>
</evidence>
<name>A0A0C3FV89_PILCF</name>
<protein>
    <submittedName>
        <fullName evidence="1">Uncharacterized protein</fullName>
    </submittedName>
</protein>
<dbReference type="AlphaFoldDB" id="A0A0C3FV89"/>
<sequence>MITPEASSTARTTRNGQVLHTHAYHYDIWIDSQAVSLTTAPICFWHFHARRDRRSRNDRLLSYRSVHCIQWPSNFKDEDQSIH</sequence>
<dbReference type="InParanoid" id="A0A0C3FV89"/>
<proteinExistence type="predicted"/>
<reference evidence="1 2" key="1">
    <citation type="submission" date="2014-04" db="EMBL/GenBank/DDBJ databases">
        <authorList>
            <consortium name="DOE Joint Genome Institute"/>
            <person name="Kuo A."/>
            <person name="Tarkka M."/>
            <person name="Buscot F."/>
            <person name="Kohler A."/>
            <person name="Nagy L.G."/>
            <person name="Floudas D."/>
            <person name="Copeland A."/>
            <person name="Barry K.W."/>
            <person name="Cichocki N."/>
            <person name="Veneault-Fourrey C."/>
            <person name="LaButti K."/>
            <person name="Lindquist E.A."/>
            <person name="Lipzen A."/>
            <person name="Lundell T."/>
            <person name="Morin E."/>
            <person name="Murat C."/>
            <person name="Sun H."/>
            <person name="Tunlid A."/>
            <person name="Henrissat B."/>
            <person name="Grigoriev I.V."/>
            <person name="Hibbett D.S."/>
            <person name="Martin F."/>
            <person name="Nordberg H.P."/>
            <person name="Cantor M.N."/>
            <person name="Hua S.X."/>
        </authorList>
    </citation>
    <scope>NUCLEOTIDE SEQUENCE [LARGE SCALE GENOMIC DNA]</scope>
    <source>
        <strain evidence="1 2">F 1598</strain>
    </source>
</reference>
<keyword evidence="2" id="KW-1185">Reference proteome</keyword>
<gene>
    <name evidence="1" type="ORF">PILCRDRAFT_814237</name>
</gene>
<dbReference type="EMBL" id="KN832977">
    <property type="protein sequence ID" value="KIM88345.1"/>
    <property type="molecule type" value="Genomic_DNA"/>
</dbReference>
<dbReference type="Proteomes" id="UP000054166">
    <property type="component" value="Unassembled WGS sequence"/>
</dbReference>